<dbReference type="PIRSF" id="PIRSF001438">
    <property type="entry name" value="4pyrrol_synth_OHMeBilane_synth"/>
    <property type="match status" value="1"/>
</dbReference>
<comment type="subunit">
    <text evidence="4 8">Monomer.</text>
</comment>
<dbReference type="EMBL" id="AAUX01000001">
    <property type="protein sequence ID" value="EAV46559.1"/>
    <property type="molecule type" value="Genomic_DNA"/>
</dbReference>
<protein>
    <recommendedName>
        <fullName evidence="8">Porphobilinogen deaminase</fullName>
        <shortName evidence="8">PBG</shortName>
        <ecNumber evidence="8">2.5.1.61</ecNumber>
    </recommendedName>
    <alternativeName>
        <fullName evidence="8">Hydroxymethylbilane synthase</fullName>
        <shortName evidence="8">HMBS</shortName>
    </alternativeName>
    <alternativeName>
        <fullName evidence="8">Pre-uroporphyrinogen synthase</fullName>
    </alternativeName>
</protein>
<evidence type="ECO:0000256" key="5">
    <source>
        <dbReference type="ARBA" id="ARBA00022679"/>
    </source>
</evidence>
<keyword evidence="12" id="KW-1185">Reference proteome</keyword>
<dbReference type="NCBIfam" id="TIGR00212">
    <property type="entry name" value="hemC"/>
    <property type="match status" value="1"/>
</dbReference>
<feature type="modified residue" description="S-(dipyrrolylmethanemethyl)cysteine" evidence="8">
    <location>
        <position position="241"/>
    </location>
</feature>
<evidence type="ECO:0000256" key="1">
    <source>
        <dbReference type="ARBA" id="ARBA00002869"/>
    </source>
</evidence>
<dbReference type="InterPro" id="IPR022419">
    <property type="entry name" value="Porphobilin_deaminase_cofac_BS"/>
</dbReference>
<comment type="caution">
    <text evidence="11">The sequence shown here is derived from an EMBL/GenBank/DDBJ whole genome shotgun (WGS) entry which is preliminary data.</text>
</comment>
<evidence type="ECO:0000256" key="3">
    <source>
        <dbReference type="ARBA" id="ARBA00005638"/>
    </source>
</evidence>
<comment type="function">
    <text evidence="1 8">Tetrapolymerization of the monopyrrole PBG into the hydroxymethylbilane pre-uroporphyrinogen in several discrete steps.</text>
</comment>
<evidence type="ECO:0000256" key="7">
    <source>
        <dbReference type="ARBA" id="ARBA00048169"/>
    </source>
</evidence>
<dbReference type="OrthoDB" id="9810298at2"/>
<proteinExistence type="inferred from homology"/>
<accession>A0P4U9</accession>
<dbReference type="Pfam" id="PF03900">
    <property type="entry name" value="Porphobil_deamC"/>
    <property type="match status" value="1"/>
</dbReference>
<dbReference type="Proteomes" id="UP000054262">
    <property type="component" value="Unassembled WGS sequence"/>
</dbReference>
<dbReference type="FunFam" id="3.40.190.10:FF:000005">
    <property type="entry name" value="Porphobilinogen deaminase"/>
    <property type="match status" value="1"/>
</dbReference>
<dbReference type="GO" id="GO:0006782">
    <property type="term" value="P:protoporphyrinogen IX biosynthetic process"/>
    <property type="evidence" value="ECO:0007669"/>
    <property type="project" value="UniProtKB-UniRule"/>
</dbReference>
<dbReference type="InterPro" id="IPR022417">
    <property type="entry name" value="Porphobilin_deaminase_N"/>
</dbReference>
<dbReference type="Gene3D" id="3.40.190.10">
    <property type="entry name" value="Periplasmic binding protein-like II"/>
    <property type="match status" value="2"/>
</dbReference>
<dbReference type="SUPFAM" id="SSF54782">
    <property type="entry name" value="Porphobilinogen deaminase (hydroxymethylbilane synthase), C-terminal domain"/>
    <property type="match status" value="1"/>
</dbReference>
<comment type="pathway">
    <text evidence="2">Porphyrin-containing compound metabolism; protoporphyrin-IX biosynthesis; coproporphyrinogen-III from 5-aminolevulinate: step 2/4.</text>
</comment>
<evidence type="ECO:0000256" key="8">
    <source>
        <dbReference type="HAMAP-Rule" id="MF_00260"/>
    </source>
</evidence>
<comment type="cofactor">
    <cofactor evidence="8">
        <name>dipyrromethane</name>
        <dbReference type="ChEBI" id="CHEBI:60342"/>
    </cofactor>
    <text evidence="8">Binds 1 dipyrromethane group covalently.</text>
</comment>
<evidence type="ECO:0000256" key="4">
    <source>
        <dbReference type="ARBA" id="ARBA00011245"/>
    </source>
</evidence>
<organism evidence="11 12">
    <name type="scientific">Methylophilales bacterium HTCC2181</name>
    <dbReference type="NCBI Taxonomy" id="383631"/>
    <lineage>
        <taxon>Bacteria</taxon>
        <taxon>Pseudomonadati</taxon>
        <taxon>Pseudomonadota</taxon>
        <taxon>Betaproteobacteria</taxon>
        <taxon>Nitrosomonadales</taxon>
        <taxon>OM43 clade</taxon>
    </lineage>
</organism>
<feature type="domain" description="Porphobilinogen deaminase N-terminal" evidence="9">
    <location>
        <begin position="5"/>
        <end position="211"/>
    </location>
</feature>
<dbReference type="EC" id="2.5.1.61" evidence="8"/>
<comment type="catalytic activity">
    <reaction evidence="7 8">
        <text>4 porphobilinogen + H2O = hydroxymethylbilane + 4 NH4(+)</text>
        <dbReference type="Rhea" id="RHEA:13185"/>
        <dbReference type="ChEBI" id="CHEBI:15377"/>
        <dbReference type="ChEBI" id="CHEBI:28938"/>
        <dbReference type="ChEBI" id="CHEBI:57845"/>
        <dbReference type="ChEBI" id="CHEBI:58126"/>
        <dbReference type="EC" id="2.5.1.61"/>
    </reaction>
</comment>
<gene>
    <name evidence="8" type="primary">hemC</name>
    <name evidence="11" type="ORF">MB2181_00760</name>
</gene>
<feature type="domain" description="Porphobilinogen deaminase C-terminal" evidence="10">
    <location>
        <begin position="225"/>
        <end position="293"/>
    </location>
</feature>
<dbReference type="PANTHER" id="PTHR11557">
    <property type="entry name" value="PORPHOBILINOGEN DEAMINASE"/>
    <property type="match status" value="1"/>
</dbReference>
<name>A0P4U9_9PROT</name>
<evidence type="ECO:0000259" key="10">
    <source>
        <dbReference type="Pfam" id="PF03900"/>
    </source>
</evidence>
<comment type="similarity">
    <text evidence="3 8">Belongs to the HMBS family.</text>
</comment>
<dbReference type="InterPro" id="IPR036803">
    <property type="entry name" value="Porphobilinogen_deaminase_C_sf"/>
</dbReference>
<dbReference type="FunFam" id="3.40.190.10:FF:000004">
    <property type="entry name" value="Porphobilinogen deaminase"/>
    <property type="match status" value="1"/>
</dbReference>
<dbReference type="GO" id="GO:0005737">
    <property type="term" value="C:cytoplasm"/>
    <property type="evidence" value="ECO:0007669"/>
    <property type="project" value="UniProtKB-UniRule"/>
</dbReference>
<evidence type="ECO:0000259" key="9">
    <source>
        <dbReference type="Pfam" id="PF01379"/>
    </source>
</evidence>
<keyword evidence="5 8" id="KW-0808">Transferase</keyword>
<dbReference type="InterPro" id="IPR022418">
    <property type="entry name" value="Porphobilinogen_deaminase_C"/>
</dbReference>
<evidence type="ECO:0000313" key="11">
    <source>
        <dbReference type="EMBL" id="EAV46559.1"/>
    </source>
</evidence>
<dbReference type="CDD" id="cd13646">
    <property type="entry name" value="PBP2_EcHMBS_like"/>
    <property type="match status" value="1"/>
</dbReference>
<dbReference type="Gene3D" id="3.30.160.40">
    <property type="entry name" value="Porphobilinogen deaminase, C-terminal domain"/>
    <property type="match status" value="1"/>
</dbReference>
<reference evidence="11 12" key="1">
    <citation type="submission" date="2006-11" db="EMBL/GenBank/DDBJ databases">
        <authorList>
            <person name="Giovannoni S."/>
            <person name="Vergin K."/>
            <person name="Ferriera S."/>
            <person name="Johnson J."/>
            <person name="Kravitz S."/>
            <person name="Beeson K."/>
            <person name="Sutton G."/>
            <person name="Rogers Y.-H."/>
            <person name="Friedman R."/>
            <person name="Frazier M."/>
            <person name="Venter J.C."/>
        </authorList>
    </citation>
    <scope>NUCLEOTIDE SEQUENCE [LARGE SCALE GENOMIC DNA]</scope>
    <source>
        <strain evidence="11 12">HTCC2181</strain>
    </source>
</reference>
<keyword evidence="6 8" id="KW-0627">Porphyrin biosynthesis</keyword>
<dbReference type="HAMAP" id="MF_00260">
    <property type="entry name" value="Porphobil_deam"/>
    <property type="match status" value="1"/>
</dbReference>
<dbReference type="UniPathway" id="UPA00251">
    <property type="reaction ID" value="UER00319"/>
</dbReference>
<dbReference type="Pfam" id="PF01379">
    <property type="entry name" value="Porphobil_deam"/>
    <property type="match status" value="1"/>
</dbReference>
<evidence type="ECO:0000256" key="2">
    <source>
        <dbReference type="ARBA" id="ARBA00004735"/>
    </source>
</evidence>
<dbReference type="PROSITE" id="PS00533">
    <property type="entry name" value="PORPHOBILINOGEN_DEAM"/>
    <property type="match status" value="1"/>
</dbReference>
<dbReference type="InterPro" id="IPR000860">
    <property type="entry name" value="HemC"/>
</dbReference>
<evidence type="ECO:0000256" key="6">
    <source>
        <dbReference type="ARBA" id="ARBA00023244"/>
    </source>
</evidence>
<dbReference type="AlphaFoldDB" id="A0P4U9"/>
<sequence length="305" mass="33448">MIKKITIASRESPLAMWQAEHIKTQLNNLYPYLSIYIKGFKTQGDIILDQSLATIGGKGLFIKELEQALLKKEADLAVHSMKDLPMDIYEDFQLSAITAREDPRDAFISLKYKSLDDMPDGAIVGTSSLRRQSQIKAKYPSLIIEPLRGNLQTRLSKLKKGQYGAIILAAAGLIRLDLQDQITMYIDKNVSIPAVGQGALGIEILSSNTELDLLLKPLNDDDTSRCVLAERMVSRSLAGSCTVPLGAHAFINKNAMVINGFVASPNGEKIIHAEMKGVKADFYKLGESLSQLLIDQGAKTLLSSL</sequence>
<dbReference type="GO" id="GO:0004418">
    <property type="term" value="F:hydroxymethylbilane synthase activity"/>
    <property type="evidence" value="ECO:0007669"/>
    <property type="project" value="UniProtKB-UniRule"/>
</dbReference>
<dbReference type="PRINTS" id="PR00151">
    <property type="entry name" value="PORPHBDMNASE"/>
</dbReference>
<comment type="miscellaneous">
    <text evidence="8">The porphobilinogen subunits are added to the dipyrromethane group.</text>
</comment>
<dbReference type="PANTHER" id="PTHR11557:SF0">
    <property type="entry name" value="PORPHOBILINOGEN DEAMINASE"/>
    <property type="match status" value="1"/>
</dbReference>
<evidence type="ECO:0000313" key="12">
    <source>
        <dbReference type="Proteomes" id="UP000054262"/>
    </source>
</evidence>
<dbReference type="SUPFAM" id="SSF53850">
    <property type="entry name" value="Periplasmic binding protein-like II"/>
    <property type="match status" value="1"/>
</dbReference>